<dbReference type="Proteomes" id="UP001391051">
    <property type="component" value="Unassembled WGS sequence"/>
</dbReference>
<dbReference type="GeneID" id="92074429"/>
<gene>
    <name evidence="2" type="ORF">PG986_005145</name>
</gene>
<organism evidence="2 3">
    <name type="scientific">Apiospora aurea</name>
    <dbReference type="NCBI Taxonomy" id="335848"/>
    <lineage>
        <taxon>Eukaryota</taxon>
        <taxon>Fungi</taxon>
        <taxon>Dikarya</taxon>
        <taxon>Ascomycota</taxon>
        <taxon>Pezizomycotina</taxon>
        <taxon>Sordariomycetes</taxon>
        <taxon>Xylariomycetidae</taxon>
        <taxon>Amphisphaeriales</taxon>
        <taxon>Apiosporaceae</taxon>
        <taxon>Apiospora</taxon>
    </lineage>
</organism>
<keyword evidence="3" id="KW-1185">Reference proteome</keyword>
<reference evidence="2 3" key="1">
    <citation type="submission" date="2023-01" db="EMBL/GenBank/DDBJ databases">
        <title>Analysis of 21 Apiospora genomes using comparative genomics revels a genus with tremendous synthesis potential of carbohydrate active enzymes and secondary metabolites.</title>
        <authorList>
            <person name="Sorensen T."/>
        </authorList>
    </citation>
    <scope>NUCLEOTIDE SEQUENCE [LARGE SCALE GENOMIC DNA]</scope>
    <source>
        <strain evidence="2 3">CBS 24483</strain>
    </source>
</reference>
<dbReference type="InterPro" id="IPR045518">
    <property type="entry name" value="2EXR"/>
</dbReference>
<evidence type="ECO:0000313" key="3">
    <source>
        <dbReference type="Proteomes" id="UP001391051"/>
    </source>
</evidence>
<comment type="caution">
    <text evidence="2">The sequence shown here is derived from an EMBL/GenBank/DDBJ whole genome shotgun (WGS) entry which is preliminary data.</text>
</comment>
<name>A0ABR1QGQ3_9PEZI</name>
<dbReference type="RefSeq" id="XP_066701229.1">
    <property type="nucleotide sequence ID" value="XM_066841367.1"/>
</dbReference>
<protein>
    <recommendedName>
        <fullName evidence="1">2EXR domain-containing protein</fullName>
    </recommendedName>
</protein>
<evidence type="ECO:0000313" key="2">
    <source>
        <dbReference type="EMBL" id="KAK7955923.1"/>
    </source>
</evidence>
<feature type="domain" description="2EXR" evidence="1">
    <location>
        <begin position="7"/>
        <end position="95"/>
    </location>
</feature>
<accession>A0ABR1QGQ3</accession>
<evidence type="ECO:0000259" key="1">
    <source>
        <dbReference type="Pfam" id="PF20150"/>
    </source>
</evidence>
<dbReference type="Pfam" id="PF20150">
    <property type="entry name" value="2EXR"/>
    <property type="match status" value="1"/>
</dbReference>
<sequence>MSTLSSFPLFAKLPNELQIEIWKQAIKDEHNDRVVALTFRQGHVILTDELMNKLSKFFSICYFSRDTAKKLYDVALPVLKQSGPGVVHLSTKLDIFLISPWAYTLGINIAGNALFQQSHARLQLATLQKMERVMEHQLDLGDLVYHPRPRFGRSVFRSVKVCYFRMDHQRPTTHRLAAQIGGGPYTRMDLLLHYMNPDLYKELTAENDLEERDEYSTVN</sequence>
<dbReference type="EMBL" id="JAQQWE010000004">
    <property type="protein sequence ID" value="KAK7955923.1"/>
    <property type="molecule type" value="Genomic_DNA"/>
</dbReference>
<proteinExistence type="predicted"/>